<keyword evidence="1" id="KW-0812">Transmembrane</keyword>
<keyword evidence="4" id="KW-1185">Reference proteome</keyword>
<keyword evidence="1" id="KW-1133">Transmembrane helix</keyword>
<evidence type="ECO:0000313" key="3">
    <source>
        <dbReference type="EMBL" id="KAJ8297447.1"/>
    </source>
</evidence>
<evidence type="ECO:0000256" key="1">
    <source>
        <dbReference type="SAM" id="Phobius"/>
    </source>
</evidence>
<dbReference type="PANTHER" id="PTHR46825:SF9">
    <property type="entry name" value="BETA-LACTAMASE-RELATED DOMAIN-CONTAINING PROTEIN"/>
    <property type="match status" value="1"/>
</dbReference>
<dbReference type="SUPFAM" id="SSF56601">
    <property type="entry name" value="beta-lactamase/transpeptidase-like"/>
    <property type="match status" value="1"/>
</dbReference>
<dbReference type="PANTHER" id="PTHR46825">
    <property type="entry name" value="D-ALANYL-D-ALANINE-CARBOXYPEPTIDASE/ENDOPEPTIDASE AMPH"/>
    <property type="match status" value="1"/>
</dbReference>
<gene>
    <name evidence="3" type="ORF">KUTeg_023978</name>
</gene>
<feature type="domain" description="Beta-lactamase-related" evidence="2">
    <location>
        <begin position="61"/>
        <end position="125"/>
    </location>
</feature>
<dbReference type="InterPro" id="IPR050491">
    <property type="entry name" value="AmpC-like"/>
</dbReference>
<dbReference type="Pfam" id="PF00144">
    <property type="entry name" value="Beta-lactamase"/>
    <property type="match status" value="1"/>
</dbReference>
<dbReference type="Gene3D" id="3.40.710.10">
    <property type="entry name" value="DD-peptidase/beta-lactamase superfamily"/>
    <property type="match status" value="1"/>
</dbReference>
<evidence type="ECO:0000259" key="2">
    <source>
        <dbReference type="Pfam" id="PF00144"/>
    </source>
</evidence>
<keyword evidence="1" id="KW-0472">Membrane</keyword>
<dbReference type="InterPro" id="IPR012338">
    <property type="entry name" value="Beta-lactam/transpept-like"/>
</dbReference>
<name>A0ABQ9E1L6_TEGGR</name>
<accession>A0ABQ9E1L6</accession>
<reference evidence="3 4" key="1">
    <citation type="submission" date="2022-12" db="EMBL/GenBank/DDBJ databases">
        <title>Chromosome-level genome of Tegillarca granosa.</title>
        <authorList>
            <person name="Kim J."/>
        </authorList>
    </citation>
    <scope>NUCLEOTIDE SEQUENCE [LARGE SCALE GENOMIC DNA]</scope>
    <source>
        <strain evidence="3">Teg-2019</strain>
        <tissue evidence="3">Adductor muscle</tissue>
    </source>
</reference>
<comment type="caution">
    <text evidence="3">The sequence shown here is derived from an EMBL/GenBank/DDBJ whole genome shotgun (WGS) entry which is preliminary data.</text>
</comment>
<dbReference type="EMBL" id="JARBDR010000923">
    <property type="protein sequence ID" value="KAJ8297447.1"/>
    <property type="molecule type" value="Genomic_DNA"/>
</dbReference>
<protein>
    <recommendedName>
        <fullName evidence="2">Beta-lactamase-related domain-containing protein</fullName>
    </recommendedName>
</protein>
<dbReference type="Proteomes" id="UP001217089">
    <property type="component" value="Unassembled WGS sequence"/>
</dbReference>
<evidence type="ECO:0000313" key="4">
    <source>
        <dbReference type="Proteomes" id="UP001217089"/>
    </source>
</evidence>
<dbReference type="InterPro" id="IPR001466">
    <property type="entry name" value="Beta-lactam-related"/>
</dbReference>
<proteinExistence type="predicted"/>
<sequence length="154" mass="17378">MFRGVVKFYSKSNMRVLGTLISRVVKFYSKSNIGFGVQVVSCKDQLGDYADLKFTRFESFIENVIRCRGVTGATITMVKNNKVVFKRGFGYENVEKRIPVTWKTKFCIGSLTKAFTSTLIAKLLDLQESYTLSFVLVFVACINVGNGVVFHRVV</sequence>
<feature type="transmembrane region" description="Helical" evidence="1">
    <location>
        <begin position="130"/>
        <end position="150"/>
    </location>
</feature>
<organism evidence="3 4">
    <name type="scientific">Tegillarca granosa</name>
    <name type="common">Malaysian cockle</name>
    <name type="synonym">Anadara granosa</name>
    <dbReference type="NCBI Taxonomy" id="220873"/>
    <lineage>
        <taxon>Eukaryota</taxon>
        <taxon>Metazoa</taxon>
        <taxon>Spiralia</taxon>
        <taxon>Lophotrochozoa</taxon>
        <taxon>Mollusca</taxon>
        <taxon>Bivalvia</taxon>
        <taxon>Autobranchia</taxon>
        <taxon>Pteriomorphia</taxon>
        <taxon>Arcoida</taxon>
        <taxon>Arcoidea</taxon>
        <taxon>Arcidae</taxon>
        <taxon>Tegillarca</taxon>
    </lineage>
</organism>